<accession>A0AA48IEZ3</accession>
<proteinExistence type="predicted"/>
<name>A0AA48IEZ3_9TREE</name>
<protein>
    <submittedName>
        <fullName evidence="1">Uncharacterized protein</fullName>
    </submittedName>
</protein>
<sequence>MPVADLPQDLIGCSGLYNSPDPLLRRLRLVDHASAPVTNLQRAFGETDLIVLYAGSAQGSNNLTDLHRNLTGLMIKDKAAVVIYVSTDVDAKIALAVSAQQPWYRMIFEDDSDFAPLAKGEPEVIEIARGEDFVPAMEIETGAEVVTYGEEEDPQDYVRPLSRAGVSITMQAYSTPSIAVYNLKTHEFVARNVRPMYFQADKIGQHLSAWRKGDALGVGFKDIVDRLKWPLIALFIALLYHAYVFMNGEEANFLPKLLDQISWRSRELMGQAF</sequence>
<keyword evidence="2" id="KW-1185">Reference proteome</keyword>
<dbReference type="GeneID" id="85492654"/>
<evidence type="ECO:0000313" key="1">
    <source>
        <dbReference type="EMBL" id="BEI88783.1"/>
    </source>
</evidence>
<organism evidence="1 2">
    <name type="scientific">Cutaneotrichosporon cavernicola</name>
    <dbReference type="NCBI Taxonomy" id="279322"/>
    <lineage>
        <taxon>Eukaryota</taxon>
        <taxon>Fungi</taxon>
        <taxon>Dikarya</taxon>
        <taxon>Basidiomycota</taxon>
        <taxon>Agaricomycotina</taxon>
        <taxon>Tremellomycetes</taxon>
        <taxon>Trichosporonales</taxon>
        <taxon>Trichosporonaceae</taxon>
        <taxon>Cutaneotrichosporon</taxon>
    </lineage>
</organism>
<dbReference type="KEGG" id="ccac:CcaHIS019_0201450"/>
<dbReference type="AlphaFoldDB" id="A0AA48IEZ3"/>
<gene>
    <name evidence="1" type="ORF">CcaverHIS019_0201450</name>
</gene>
<dbReference type="Proteomes" id="UP001233271">
    <property type="component" value="Chromosome 2"/>
</dbReference>
<dbReference type="EMBL" id="AP028213">
    <property type="protein sequence ID" value="BEI88783.1"/>
    <property type="molecule type" value="Genomic_DNA"/>
</dbReference>
<dbReference type="RefSeq" id="XP_060454049.1">
    <property type="nucleotide sequence ID" value="XM_060597125.1"/>
</dbReference>
<evidence type="ECO:0000313" key="2">
    <source>
        <dbReference type="Proteomes" id="UP001233271"/>
    </source>
</evidence>
<reference evidence="1" key="1">
    <citation type="journal article" date="2023" name="BMC Genomics">
        <title>Chromosome-level genome assemblies of Cutaneotrichosporon spp. (Trichosporonales, Basidiomycota) reveal imbalanced evolution between nucleotide sequences and chromosome synteny.</title>
        <authorList>
            <person name="Kobayashi Y."/>
            <person name="Kayamori A."/>
            <person name="Aoki K."/>
            <person name="Shiwa Y."/>
            <person name="Matsutani M."/>
            <person name="Fujita N."/>
            <person name="Sugita T."/>
            <person name="Iwasaki W."/>
            <person name="Tanaka N."/>
            <person name="Takashima M."/>
        </authorList>
    </citation>
    <scope>NUCLEOTIDE SEQUENCE</scope>
    <source>
        <strain evidence="1">HIS019</strain>
    </source>
</reference>